<dbReference type="EMBL" id="BAABLX010000022">
    <property type="protein sequence ID" value="GAA4944036.1"/>
    <property type="molecule type" value="Genomic_DNA"/>
</dbReference>
<dbReference type="GO" id="GO:0030428">
    <property type="term" value="C:cell septum"/>
    <property type="evidence" value="ECO:0007669"/>
    <property type="project" value="TreeGrafter"/>
</dbReference>
<evidence type="ECO:0000313" key="4">
    <source>
        <dbReference type="EMBL" id="GAA4944036.1"/>
    </source>
</evidence>
<protein>
    <submittedName>
        <fullName evidence="4">SPOR domain-containing protein</fullName>
    </submittedName>
</protein>
<name>A0AAV3U2M5_9ALTE</name>
<dbReference type="Proteomes" id="UP001409585">
    <property type="component" value="Unassembled WGS sequence"/>
</dbReference>
<evidence type="ECO:0000313" key="5">
    <source>
        <dbReference type="Proteomes" id="UP001409585"/>
    </source>
</evidence>
<keyword evidence="2" id="KW-0812">Transmembrane</keyword>
<keyword evidence="5" id="KW-1185">Reference proteome</keyword>
<dbReference type="PANTHER" id="PTHR38687:SF1">
    <property type="entry name" value="CELL DIVISION PROTEIN DEDD"/>
    <property type="match status" value="1"/>
</dbReference>
<feature type="domain" description="SPOR" evidence="3">
    <location>
        <begin position="116"/>
        <end position="197"/>
    </location>
</feature>
<dbReference type="InterPro" id="IPR052521">
    <property type="entry name" value="Cell_div_SPOR-domain"/>
</dbReference>
<accession>A0AAV3U2M5</accession>
<sequence length="201" mass="22458">MSRDFAKKKPANTPKRRNRRPNQRKAKSSVPVWLWLATGILVGAFVMFLLHLNGLTPSQQPKIVVSETTVMEAQPPANDETEQEQPSATRLQFYRLLKESTVEVPEPDPATAANEPANTTLYVLQAGSFKNSSDANRMRAELILLNLNANVEESLGSDNQQVWYRVMVGPFESRSRMAKARSILVSNDINPLLLKRAKEAG</sequence>
<reference evidence="5" key="1">
    <citation type="journal article" date="2019" name="Int. J. Syst. Evol. Microbiol.">
        <title>The Global Catalogue of Microorganisms (GCM) 10K type strain sequencing project: providing services to taxonomists for standard genome sequencing and annotation.</title>
        <authorList>
            <consortium name="The Broad Institute Genomics Platform"/>
            <consortium name="The Broad Institute Genome Sequencing Center for Infectious Disease"/>
            <person name="Wu L."/>
            <person name="Ma J."/>
        </authorList>
    </citation>
    <scope>NUCLEOTIDE SEQUENCE [LARGE SCALE GENOMIC DNA]</scope>
    <source>
        <strain evidence="5">JCM 19134</strain>
    </source>
</reference>
<feature type="transmembrane region" description="Helical" evidence="2">
    <location>
        <begin position="32"/>
        <end position="52"/>
    </location>
</feature>
<dbReference type="AlphaFoldDB" id="A0AAV3U2M5"/>
<feature type="compositionally biased region" description="Basic residues" evidence="1">
    <location>
        <begin position="8"/>
        <end position="25"/>
    </location>
</feature>
<dbReference type="Gene3D" id="3.30.70.1070">
    <property type="entry name" value="Sporulation related repeat"/>
    <property type="match status" value="1"/>
</dbReference>
<feature type="region of interest" description="Disordered" evidence="1">
    <location>
        <begin position="1"/>
        <end position="25"/>
    </location>
</feature>
<dbReference type="PROSITE" id="PS51724">
    <property type="entry name" value="SPOR"/>
    <property type="match status" value="1"/>
</dbReference>
<evidence type="ECO:0000256" key="2">
    <source>
        <dbReference type="SAM" id="Phobius"/>
    </source>
</evidence>
<proteinExistence type="predicted"/>
<gene>
    <name evidence="4" type="ORF">GCM10025791_23590</name>
</gene>
<comment type="caution">
    <text evidence="4">The sequence shown here is derived from an EMBL/GenBank/DDBJ whole genome shotgun (WGS) entry which is preliminary data.</text>
</comment>
<keyword evidence="2" id="KW-0472">Membrane</keyword>
<dbReference type="PANTHER" id="PTHR38687">
    <property type="entry name" value="CELL DIVISION PROTEIN DEDD-RELATED"/>
    <property type="match status" value="1"/>
</dbReference>
<dbReference type="SUPFAM" id="SSF110997">
    <property type="entry name" value="Sporulation related repeat"/>
    <property type="match status" value="1"/>
</dbReference>
<dbReference type="Pfam" id="PF05036">
    <property type="entry name" value="SPOR"/>
    <property type="match status" value="1"/>
</dbReference>
<dbReference type="GO" id="GO:0032506">
    <property type="term" value="P:cytokinetic process"/>
    <property type="evidence" value="ECO:0007669"/>
    <property type="project" value="TreeGrafter"/>
</dbReference>
<organism evidence="4 5">
    <name type="scientific">Halioxenophilus aromaticivorans</name>
    <dbReference type="NCBI Taxonomy" id="1306992"/>
    <lineage>
        <taxon>Bacteria</taxon>
        <taxon>Pseudomonadati</taxon>
        <taxon>Pseudomonadota</taxon>
        <taxon>Gammaproteobacteria</taxon>
        <taxon>Alteromonadales</taxon>
        <taxon>Alteromonadaceae</taxon>
        <taxon>Halioxenophilus</taxon>
    </lineage>
</organism>
<dbReference type="GO" id="GO:0032153">
    <property type="term" value="C:cell division site"/>
    <property type="evidence" value="ECO:0007669"/>
    <property type="project" value="TreeGrafter"/>
</dbReference>
<dbReference type="InterPro" id="IPR036680">
    <property type="entry name" value="SPOR-like_sf"/>
</dbReference>
<evidence type="ECO:0000259" key="3">
    <source>
        <dbReference type="PROSITE" id="PS51724"/>
    </source>
</evidence>
<keyword evidence="2" id="KW-1133">Transmembrane helix</keyword>
<dbReference type="GO" id="GO:0042834">
    <property type="term" value="F:peptidoglycan binding"/>
    <property type="evidence" value="ECO:0007669"/>
    <property type="project" value="InterPro"/>
</dbReference>
<dbReference type="RefSeq" id="WP_345422087.1">
    <property type="nucleotide sequence ID" value="NZ_AP031496.1"/>
</dbReference>
<dbReference type="InterPro" id="IPR007730">
    <property type="entry name" value="SPOR-like_dom"/>
</dbReference>
<evidence type="ECO:0000256" key="1">
    <source>
        <dbReference type="SAM" id="MobiDB-lite"/>
    </source>
</evidence>